<evidence type="ECO:0000256" key="1">
    <source>
        <dbReference type="ARBA" id="ARBA00022980"/>
    </source>
</evidence>
<keyword evidence="2 3" id="KW-0687">Ribonucleoprotein</keyword>
<sequence>MLTIRLQRVGRTNDPHFRVVVIDSKRAAKSGSFTELIGAYNPKSGDLTLKEERIKHWLSVGAKPSQTMHNFLVDKKLVTGPKIHVSRTKSKKEEKQETSPAALIKQVAPAA</sequence>
<evidence type="ECO:0000256" key="3">
    <source>
        <dbReference type="HAMAP-Rule" id="MF_00385"/>
    </source>
</evidence>
<accession>A0A1F6UVG5</accession>
<dbReference type="EMBL" id="MFTL01000018">
    <property type="protein sequence ID" value="OGI61430.1"/>
    <property type="molecule type" value="Genomic_DNA"/>
</dbReference>
<comment type="caution">
    <text evidence="5">The sequence shown here is derived from an EMBL/GenBank/DDBJ whole genome shotgun (WGS) entry which is preliminary data.</text>
</comment>
<dbReference type="InterPro" id="IPR023803">
    <property type="entry name" value="Ribosomal_bS16_dom_sf"/>
</dbReference>
<name>A0A1F6UVG5_9BACT</name>
<dbReference type="PANTHER" id="PTHR12919:SF20">
    <property type="entry name" value="SMALL RIBOSOMAL SUBUNIT PROTEIN BS16M"/>
    <property type="match status" value="1"/>
</dbReference>
<dbReference type="GO" id="GO:0006412">
    <property type="term" value="P:translation"/>
    <property type="evidence" value="ECO:0007669"/>
    <property type="project" value="UniProtKB-UniRule"/>
</dbReference>
<evidence type="ECO:0000256" key="4">
    <source>
        <dbReference type="SAM" id="MobiDB-lite"/>
    </source>
</evidence>
<dbReference type="STRING" id="1801735.A2645_00280"/>
<evidence type="ECO:0000256" key="2">
    <source>
        <dbReference type="ARBA" id="ARBA00023274"/>
    </source>
</evidence>
<gene>
    <name evidence="3" type="primary">rpsP</name>
    <name evidence="5" type="ORF">A2645_00280</name>
</gene>
<proteinExistence type="inferred from homology"/>
<dbReference type="AlphaFoldDB" id="A0A1F6UVG5"/>
<protein>
    <recommendedName>
        <fullName evidence="3">Small ribosomal subunit protein bS16</fullName>
    </recommendedName>
</protein>
<dbReference type="Gene3D" id="3.30.1320.10">
    <property type="match status" value="1"/>
</dbReference>
<dbReference type="GO" id="GO:0003735">
    <property type="term" value="F:structural constituent of ribosome"/>
    <property type="evidence" value="ECO:0007669"/>
    <property type="project" value="InterPro"/>
</dbReference>
<dbReference type="NCBIfam" id="TIGR00002">
    <property type="entry name" value="S16"/>
    <property type="match status" value="1"/>
</dbReference>
<dbReference type="Pfam" id="PF00886">
    <property type="entry name" value="Ribosomal_S16"/>
    <property type="match status" value="1"/>
</dbReference>
<comment type="similarity">
    <text evidence="3">Belongs to the bacterial ribosomal protein bS16 family.</text>
</comment>
<dbReference type="GO" id="GO:0005737">
    <property type="term" value="C:cytoplasm"/>
    <property type="evidence" value="ECO:0007669"/>
    <property type="project" value="UniProtKB-ARBA"/>
</dbReference>
<dbReference type="SUPFAM" id="SSF54565">
    <property type="entry name" value="Ribosomal protein S16"/>
    <property type="match status" value="1"/>
</dbReference>
<dbReference type="GO" id="GO:0015935">
    <property type="term" value="C:small ribosomal subunit"/>
    <property type="evidence" value="ECO:0007669"/>
    <property type="project" value="TreeGrafter"/>
</dbReference>
<dbReference type="InterPro" id="IPR000307">
    <property type="entry name" value="Ribosomal_bS16"/>
</dbReference>
<keyword evidence="1 3" id="KW-0689">Ribosomal protein</keyword>
<feature type="region of interest" description="Disordered" evidence="4">
    <location>
        <begin position="83"/>
        <end position="111"/>
    </location>
</feature>
<dbReference type="PANTHER" id="PTHR12919">
    <property type="entry name" value="30S RIBOSOMAL PROTEIN S16"/>
    <property type="match status" value="1"/>
</dbReference>
<dbReference type="Proteomes" id="UP000182253">
    <property type="component" value="Unassembled WGS sequence"/>
</dbReference>
<dbReference type="HAMAP" id="MF_00385">
    <property type="entry name" value="Ribosomal_bS16"/>
    <property type="match status" value="1"/>
</dbReference>
<organism evidence="5 6">
    <name type="scientific">Candidatus Nomurabacteria bacterium RIFCSPHIGHO2_01_FULL_39_9</name>
    <dbReference type="NCBI Taxonomy" id="1801735"/>
    <lineage>
        <taxon>Bacteria</taxon>
        <taxon>Candidatus Nomuraibacteriota</taxon>
    </lineage>
</organism>
<evidence type="ECO:0000313" key="5">
    <source>
        <dbReference type="EMBL" id="OGI61430.1"/>
    </source>
</evidence>
<reference evidence="5 6" key="1">
    <citation type="journal article" date="2016" name="Nat. Commun.">
        <title>Thousands of microbial genomes shed light on interconnected biogeochemical processes in an aquifer system.</title>
        <authorList>
            <person name="Anantharaman K."/>
            <person name="Brown C.T."/>
            <person name="Hug L.A."/>
            <person name="Sharon I."/>
            <person name="Castelle C.J."/>
            <person name="Probst A.J."/>
            <person name="Thomas B.C."/>
            <person name="Singh A."/>
            <person name="Wilkins M.J."/>
            <person name="Karaoz U."/>
            <person name="Brodie E.L."/>
            <person name="Williams K.H."/>
            <person name="Hubbard S.S."/>
            <person name="Banfield J.F."/>
        </authorList>
    </citation>
    <scope>NUCLEOTIDE SEQUENCE [LARGE SCALE GENOMIC DNA]</scope>
</reference>
<evidence type="ECO:0000313" key="6">
    <source>
        <dbReference type="Proteomes" id="UP000182253"/>
    </source>
</evidence>